<feature type="signal peptide" evidence="1">
    <location>
        <begin position="1"/>
        <end position="18"/>
    </location>
</feature>
<name>A0A9W4XEN3_9ASCO</name>
<dbReference type="Proteomes" id="UP001152885">
    <property type="component" value="Unassembled WGS sequence"/>
</dbReference>
<accession>A0A9W4XEN3</accession>
<organism evidence="2 3">
    <name type="scientific">Candida verbasci</name>
    <dbReference type="NCBI Taxonomy" id="1227364"/>
    <lineage>
        <taxon>Eukaryota</taxon>
        <taxon>Fungi</taxon>
        <taxon>Dikarya</taxon>
        <taxon>Ascomycota</taxon>
        <taxon>Saccharomycotina</taxon>
        <taxon>Pichiomycetes</taxon>
        <taxon>Debaryomycetaceae</taxon>
        <taxon>Candida/Lodderomyces clade</taxon>
        <taxon>Candida</taxon>
    </lineage>
</organism>
<evidence type="ECO:0000313" key="3">
    <source>
        <dbReference type="Proteomes" id="UP001152885"/>
    </source>
</evidence>
<evidence type="ECO:0000256" key="1">
    <source>
        <dbReference type="SAM" id="SignalP"/>
    </source>
</evidence>
<feature type="chain" id="PRO_5040923913" evidence="1">
    <location>
        <begin position="19"/>
        <end position="204"/>
    </location>
</feature>
<keyword evidence="1" id="KW-0732">Signal</keyword>
<keyword evidence="3" id="KW-1185">Reference proteome</keyword>
<comment type="caution">
    <text evidence="2">The sequence shown here is derived from an EMBL/GenBank/DDBJ whole genome shotgun (WGS) entry which is preliminary data.</text>
</comment>
<reference evidence="2" key="1">
    <citation type="submission" date="2022-12" db="EMBL/GenBank/DDBJ databases">
        <authorList>
            <person name="Brejova B."/>
        </authorList>
    </citation>
    <scope>NUCLEOTIDE SEQUENCE</scope>
</reference>
<proteinExistence type="predicted"/>
<dbReference type="AlphaFoldDB" id="A0A9W4XEN3"/>
<protein>
    <submittedName>
        <fullName evidence="2">Uncharacterized protein</fullName>
    </submittedName>
</protein>
<evidence type="ECO:0000313" key="2">
    <source>
        <dbReference type="EMBL" id="CAI5759588.1"/>
    </source>
</evidence>
<gene>
    <name evidence="2" type="ORF">CANVERA_P4099</name>
</gene>
<dbReference type="EMBL" id="CANTUO010000004">
    <property type="protein sequence ID" value="CAI5759588.1"/>
    <property type="molecule type" value="Genomic_DNA"/>
</dbReference>
<sequence length="204" mass="21596">MKFSTVLGVASIFVTTQAAVVAPNVAARDDAVATPTSATFPWVSEVPSVLADVFKAFNESESEINDLVQDALTYLNLPSSGNSKRDESVDSKGNQLGRTLLSVYEKHGVSADEAYVVSGAVVGALYEKKDITLQEAGDILANVIVKYNTKGLEVLVLITHLAREWTRKGLNISTTDLFNAIIADEKVLIPGASSVGPSSIPSAL</sequence>